<evidence type="ECO:0008006" key="4">
    <source>
        <dbReference type="Google" id="ProtNLM"/>
    </source>
</evidence>
<feature type="coiled-coil region" evidence="1">
    <location>
        <begin position="145"/>
        <end position="236"/>
    </location>
</feature>
<dbReference type="EMBL" id="JACMRX010000005">
    <property type="protein sequence ID" value="KAF7989064.1"/>
    <property type="molecule type" value="Genomic_DNA"/>
</dbReference>
<dbReference type="GO" id="GO:0034451">
    <property type="term" value="C:centriolar satellite"/>
    <property type="evidence" value="ECO:0007669"/>
    <property type="project" value="TreeGrafter"/>
</dbReference>
<dbReference type="OrthoDB" id="197735at2759"/>
<evidence type="ECO:0000256" key="1">
    <source>
        <dbReference type="SAM" id="Coils"/>
    </source>
</evidence>
<keyword evidence="3" id="KW-1185">Reference proteome</keyword>
<dbReference type="GO" id="GO:0035735">
    <property type="term" value="P:intraciliary transport involved in cilium assembly"/>
    <property type="evidence" value="ECO:0007669"/>
    <property type="project" value="InterPro"/>
</dbReference>
<reference evidence="2 3" key="1">
    <citation type="submission" date="2020-08" db="EMBL/GenBank/DDBJ databases">
        <title>Aphidius gifuensis genome sequencing and assembly.</title>
        <authorList>
            <person name="Du Z."/>
        </authorList>
    </citation>
    <scope>NUCLEOTIDE SEQUENCE [LARGE SCALE GENOMIC DNA]</scope>
    <source>
        <strain evidence="2">YNYX2018</strain>
        <tissue evidence="2">Adults</tissue>
    </source>
</reference>
<keyword evidence="1" id="KW-0175">Coiled coil</keyword>
<comment type="caution">
    <text evidence="2">The sequence shown here is derived from an EMBL/GenBank/DDBJ whole genome shotgun (WGS) entry which is preliminary data.</text>
</comment>
<gene>
    <name evidence="2" type="ORF">HCN44_007374</name>
</gene>
<dbReference type="GO" id="GO:0010824">
    <property type="term" value="P:regulation of centrosome duplication"/>
    <property type="evidence" value="ECO:0007669"/>
    <property type="project" value="TreeGrafter"/>
</dbReference>
<dbReference type="Proteomes" id="UP000639338">
    <property type="component" value="Unassembled WGS sequence"/>
</dbReference>
<feature type="coiled-coil region" evidence="1">
    <location>
        <begin position="327"/>
        <end position="435"/>
    </location>
</feature>
<evidence type="ECO:0000313" key="2">
    <source>
        <dbReference type="EMBL" id="KAF7989064.1"/>
    </source>
</evidence>
<proteinExistence type="predicted"/>
<dbReference type="AlphaFoldDB" id="A0A834XPJ7"/>
<accession>A0A834XPJ7</accession>
<dbReference type="InterPro" id="IPR030465">
    <property type="entry name" value="CEP131"/>
</dbReference>
<feature type="coiled-coil region" evidence="1">
    <location>
        <begin position="522"/>
        <end position="649"/>
    </location>
</feature>
<dbReference type="PANTHER" id="PTHR31540:SF1">
    <property type="entry name" value="CENTROSOMAL PROTEIN OF 131 KDA"/>
    <property type="match status" value="1"/>
</dbReference>
<feature type="coiled-coil region" evidence="1">
    <location>
        <begin position="468"/>
        <end position="495"/>
    </location>
</feature>
<dbReference type="PANTHER" id="PTHR31540">
    <property type="entry name" value="CENTROSOMAL PROTEIN OF 131 KDA"/>
    <property type="match status" value="1"/>
</dbReference>
<name>A0A834XPJ7_APHGI</name>
<evidence type="ECO:0000313" key="3">
    <source>
        <dbReference type="Proteomes" id="UP000639338"/>
    </source>
</evidence>
<sequence>MISIVHPQVATKPPINKHCTIKKPLKKCKLIQKKLDNNNNINEKSEALKKDTIELPDSCNNNSNQKFIDNNSTSFDKLCNMINDLEKNLQQEHEVLSVNQCFLPTEEVPVASTIDHHEQKQPEKDKPAEFFIKEGSTYEDIMKFLNTLDDDYDELATALLKLEDREATLKLLKDELKNERKQACDKLSKQKFDLTNELQNQKIKYQNIIKRHQKFIEQLIEEKKVLTEKCDILGQKIKEIEIKQQKDIKVLIDRHAIEIQRARELCMASEKIRRERWLEAKTSKIKEMTVKGLEPELRSMVDQHQQEIQDIRSAHMKELQDVELRTIRRSNQQLEQLRIELTESHDKILTNEKDAMRMRFQIKYEEQEKQLQIQQRNYFQQLENEKIKFNNELSKKTTDYNLSLEQLTQKFQDKIEQLKCQNDIEKKNIKEIIDAEKEAWINNFKRQQNIKLSISEANLREQIIKERDEQIELTIDRYEKEKNNIKINLQRETDNTIKCLKDKYESELQVVCENEKLVRDKLLLAEEKYNELEIKLEKTETKLGKCLADFKEETCMVERLTRERDHAKKLARQEIEHEKRELEDKISSLYKEITEINKNRDTHMTQLYSRIKLIITQKDMSIKNITNQANDFKNKCEHLEKLLDQQRKEYVLKNL</sequence>
<dbReference type="GO" id="GO:0005929">
    <property type="term" value="C:cilium"/>
    <property type="evidence" value="ECO:0007669"/>
    <property type="project" value="GOC"/>
</dbReference>
<organism evidence="2 3">
    <name type="scientific">Aphidius gifuensis</name>
    <name type="common">Parasitoid wasp</name>
    <dbReference type="NCBI Taxonomy" id="684658"/>
    <lineage>
        <taxon>Eukaryota</taxon>
        <taxon>Metazoa</taxon>
        <taxon>Ecdysozoa</taxon>
        <taxon>Arthropoda</taxon>
        <taxon>Hexapoda</taxon>
        <taxon>Insecta</taxon>
        <taxon>Pterygota</taxon>
        <taxon>Neoptera</taxon>
        <taxon>Endopterygota</taxon>
        <taxon>Hymenoptera</taxon>
        <taxon>Apocrita</taxon>
        <taxon>Ichneumonoidea</taxon>
        <taxon>Braconidae</taxon>
        <taxon>Aphidiinae</taxon>
        <taxon>Aphidius</taxon>
    </lineage>
</organism>
<protein>
    <recommendedName>
        <fullName evidence="4">5-azacytidine-induced protein 1</fullName>
    </recommendedName>
</protein>